<reference evidence="1" key="1">
    <citation type="submission" date="2023-10" db="EMBL/GenBank/DDBJ databases">
        <authorList>
            <person name="Chen Y."/>
            <person name="Shah S."/>
            <person name="Dougan E. K."/>
            <person name="Thang M."/>
            <person name="Chan C."/>
        </authorList>
    </citation>
    <scope>NUCLEOTIDE SEQUENCE [LARGE SCALE GENOMIC DNA]</scope>
</reference>
<dbReference type="Gene3D" id="2.60.120.620">
    <property type="entry name" value="q2cbj1_9rhob like domain"/>
    <property type="match status" value="1"/>
</dbReference>
<name>A0ABN9VVH7_9DINO</name>
<evidence type="ECO:0000313" key="1">
    <source>
        <dbReference type="EMBL" id="CAK0876336.1"/>
    </source>
</evidence>
<dbReference type="Proteomes" id="UP001189429">
    <property type="component" value="Unassembled WGS sequence"/>
</dbReference>
<dbReference type="EMBL" id="CAUYUJ010017616">
    <property type="protein sequence ID" value="CAK0876336.1"/>
    <property type="molecule type" value="Genomic_DNA"/>
</dbReference>
<comment type="caution">
    <text evidence="1">The sequence shown here is derived from an EMBL/GenBank/DDBJ whole genome shotgun (WGS) entry which is preliminary data.</text>
</comment>
<protein>
    <submittedName>
        <fullName evidence="1">Uncharacterized protein</fullName>
    </submittedName>
</protein>
<keyword evidence="2" id="KW-1185">Reference proteome</keyword>
<proteinExistence type="predicted"/>
<organism evidence="1 2">
    <name type="scientific">Prorocentrum cordatum</name>
    <dbReference type="NCBI Taxonomy" id="2364126"/>
    <lineage>
        <taxon>Eukaryota</taxon>
        <taxon>Sar</taxon>
        <taxon>Alveolata</taxon>
        <taxon>Dinophyceae</taxon>
        <taxon>Prorocentrales</taxon>
        <taxon>Prorocentraceae</taxon>
        <taxon>Prorocentrum</taxon>
    </lineage>
</organism>
<evidence type="ECO:0000313" key="2">
    <source>
        <dbReference type="Proteomes" id="UP001189429"/>
    </source>
</evidence>
<sequence>MKEYNKHFNPNERCVFVERALGSESFFRYNVIEKPKDVEDDKLPLDELPGRMAVQKLFRQRKWIKGWTILLTGTDKGTDGLSMSSPYFREYRAGDYINFHTDVGTERGNLNRKFCFNYWTPSPGWNPDWGGSFVWCGVGVQNPQGTGGYFPTAFRAPTRYNQVGMFVPSRWRTRGTSSTG</sequence>
<gene>
    <name evidence="1" type="ORF">PCOR1329_LOCUS60753</name>
</gene>
<accession>A0ABN9VVH7</accession>